<evidence type="ECO:0000313" key="2">
    <source>
        <dbReference type="Proteomes" id="UP001596157"/>
    </source>
</evidence>
<dbReference type="SUPFAM" id="SSF53213">
    <property type="entry name" value="LigB-like"/>
    <property type="match status" value="1"/>
</dbReference>
<dbReference type="Proteomes" id="UP001596157">
    <property type="component" value="Unassembled WGS sequence"/>
</dbReference>
<organism evidence="1 2">
    <name type="scientific">Actinokineospora guangxiensis</name>
    <dbReference type="NCBI Taxonomy" id="1490288"/>
    <lineage>
        <taxon>Bacteria</taxon>
        <taxon>Bacillati</taxon>
        <taxon>Actinomycetota</taxon>
        <taxon>Actinomycetes</taxon>
        <taxon>Pseudonocardiales</taxon>
        <taxon>Pseudonocardiaceae</taxon>
        <taxon>Actinokineospora</taxon>
    </lineage>
</organism>
<comment type="caution">
    <text evidence="1">The sequence shown here is derived from an EMBL/GenBank/DDBJ whole genome shotgun (WGS) entry which is preliminary data.</text>
</comment>
<dbReference type="Gene3D" id="3.40.830.10">
    <property type="entry name" value="LigB-like"/>
    <property type="match status" value="1"/>
</dbReference>
<reference evidence="2" key="1">
    <citation type="journal article" date="2019" name="Int. J. Syst. Evol. Microbiol.">
        <title>The Global Catalogue of Microorganisms (GCM) 10K type strain sequencing project: providing services to taxonomists for standard genome sequencing and annotation.</title>
        <authorList>
            <consortium name="The Broad Institute Genomics Platform"/>
            <consortium name="The Broad Institute Genome Sequencing Center for Infectious Disease"/>
            <person name="Wu L."/>
            <person name="Ma J."/>
        </authorList>
    </citation>
    <scope>NUCLEOTIDE SEQUENCE [LARGE SCALE GENOMIC DNA]</scope>
    <source>
        <strain evidence="2">CCUG 59778</strain>
    </source>
</reference>
<proteinExistence type="predicted"/>
<gene>
    <name evidence="1" type="ORF">ACFPM7_11765</name>
</gene>
<evidence type="ECO:0000313" key="1">
    <source>
        <dbReference type="EMBL" id="MFC5287728.1"/>
    </source>
</evidence>
<keyword evidence="2" id="KW-1185">Reference proteome</keyword>
<name>A0ABW0EN49_9PSEU</name>
<dbReference type="RefSeq" id="WP_378246958.1">
    <property type="nucleotide sequence ID" value="NZ_JBHSKF010000004.1"/>
</dbReference>
<dbReference type="EMBL" id="JBHSKF010000004">
    <property type="protein sequence ID" value="MFC5287728.1"/>
    <property type="molecule type" value="Genomic_DNA"/>
</dbReference>
<accession>A0ABW0EN49</accession>
<sequence length="228" mass="23406">MISRVAVLPHPPLLVPELLGGGDAEADAVRAACLAVAGELAACSPSWTAVGVGASPPSGVGTFAPFGVDVRVTLRDEDGAPDPGWPLSALIAGWLRGQVGAREVDLRTVAPDLSPDACAERGRELIGATALLVLGDGSHRHGPRSVGRPDERAAAFDGRVARALADADPHALLALDPAEAAELGAVGRAPWQVLAGAVLADGRRWRSTRAQALTPFGVAYHLAVWEPV</sequence>
<dbReference type="CDD" id="cd07951">
    <property type="entry name" value="ED_3B_N_AMMECR1"/>
    <property type="match status" value="1"/>
</dbReference>
<protein>
    <submittedName>
        <fullName evidence="1">Class III extradiol dioxygenase subunit B-like domain-containing protein</fullName>
    </submittedName>
</protein>